<protein>
    <submittedName>
        <fullName evidence="1">Uncharacterized protein</fullName>
    </submittedName>
</protein>
<evidence type="ECO:0000313" key="1">
    <source>
        <dbReference type="EMBL" id="SFU85995.1"/>
    </source>
</evidence>
<reference evidence="1 2" key="1">
    <citation type="submission" date="2016-10" db="EMBL/GenBank/DDBJ databases">
        <authorList>
            <person name="de Groot N.N."/>
        </authorList>
    </citation>
    <scope>NUCLEOTIDE SEQUENCE [LARGE SCALE GENOMIC DNA]</scope>
    <source>
        <strain evidence="1 2">R-24608</strain>
    </source>
</reference>
<gene>
    <name evidence="1" type="ORF">SAMN04489707_102769</name>
</gene>
<dbReference type="AlphaFoldDB" id="A0A1I7JLC1"/>
<keyword evidence="2" id="KW-1185">Reference proteome</keyword>
<evidence type="ECO:0000313" key="2">
    <source>
        <dbReference type="Proteomes" id="UP000183656"/>
    </source>
</evidence>
<proteinExistence type="predicted"/>
<name>A0A1I7JLC1_9BURK</name>
<dbReference type="STRING" id="343013.SAMN04489707_102769"/>
<organism evidence="1 2">
    <name type="scientific">Paenacidovorax caeni</name>
    <dbReference type="NCBI Taxonomy" id="343013"/>
    <lineage>
        <taxon>Bacteria</taxon>
        <taxon>Pseudomonadati</taxon>
        <taxon>Pseudomonadota</taxon>
        <taxon>Betaproteobacteria</taxon>
        <taxon>Burkholderiales</taxon>
        <taxon>Comamonadaceae</taxon>
        <taxon>Paenacidovorax</taxon>
    </lineage>
</organism>
<dbReference type="EMBL" id="FPBX01000027">
    <property type="protein sequence ID" value="SFU85995.1"/>
    <property type="molecule type" value="Genomic_DNA"/>
</dbReference>
<sequence length="73" mass="7459">MSIVTLINHGARRHVVTVVGLRGPQPSPGAAGALMAANKLSELSTDPAVQEAAQQHLGLGVADPLAHYILAKA</sequence>
<dbReference type="Proteomes" id="UP000183656">
    <property type="component" value="Unassembled WGS sequence"/>
</dbReference>
<dbReference type="RefSeq" id="WP_054256693.1">
    <property type="nucleotide sequence ID" value="NZ_CYIG01000022.1"/>
</dbReference>
<accession>A0A1I7JLC1</accession>